<accession>A0A4Y7RC28</accession>
<dbReference type="EMBL" id="QPFP01000566">
    <property type="protein sequence ID" value="TEB06392.1"/>
    <property type="molecule type" value="Genomic_DNA"/>
</dbReference>
<gene>
    <name evidence="1" type="ORF">FA13DRAFT_1749939</name>
</gene>
<comment type="caution">
    <text evidence="1">The sequence shown here is derived from an EMBL/GenBank/DDBJ whole genome shotgun (WGS) entry which is preliminary data.</text>
</comment>
<name>A0A4Y7RC28_COPMI</name>
<dbReference type="Proteomes" id="UP000298030">
    <property type="component" value="Unassembled WGS sequence"/>
</dbReference>
<proteinExistence type="predicted"/>
<reference evidence="1 2" key="1">
    <citation type="journal article" date="2019" name="Nat. Ecol. Evol.">
        <title>Megaphylogeny resolves global patterns of mushroom evolution.</title>
        <authorList>
            <person name="Varga T."/>
            <person name="Krizsan K."/>
            <person name="Foldi C."/>
            <person name="Dima B."/>
            <person name="Sanchez-Garcia M."/>
            <person name="Sanchez-Ramirez S."/>
            <person name="Szollosi G.J."/>
            <person name="Szarkandi J.G."/>
            <person name="Papp V."/>
            <person name="Albert L."/>
            <person name="Andreopoulos W."/>
            <person name="Angelini C."/>
            <person name="Antonin V."/>
            <person name="Barry K.W."/>
            <person name="Bougher N.L."/>
            <person name="Buchanan P."/>
            <person name="Buyck B."/>
            <person name="Bense V."/>
            <person name="Catcheside P."/>
            <person name="Chovatia M."/>
            <person name="Cooper J."/>
            <person name="Damon W."/>
            <person name="Desjardin D."/>
            <person name="Finy P."/>
            <person name="Geml J."/>
            <person name="Haridas S."/>
            <person name="Hughes K."/>
            <person name="Justo A."/>
            <person name="Karasinski D."/>
            <person name="Kautmanova I."/>
            <person name="Kiss B."/>
            <person name="Kocsube S."/>
            <person name="Kotiranta H."/>
            <person name="LaButti K.M."/>
            <person name="Lechner B.E."/>
            <person name="Liimatainen K."/>
            <person name="Lipzen A."/>
            <person name="Lukacs Z."/>
            <person name="Mihaltcheva S."/>
            <person name="Morgado L.N."/>
            <person name="Niskanen T."/>
            <person name="Noordeloos M.E."/>
            <person name="Ohm R.A."/>
            <person name="Ortiz-Santana B."/>
            <person name="Ovrebo C."/>
            <person name="Racz N."/>
            <person name="Riley R."/>
            <person name="Savchenko A."/>
            <person name="Shiryaev A."/>
            <person name="Soop K."/>
            <person name="Spirin V."/>
            <person name="Szebenyi C."/>
            <person name="Tomsovsky M."/>
            <person name="Tulloss R.E."/>
            <person name="Uehling J."/>
            <person name="Grigoriev I.V."/>
            <person name="Vagvolgyi C."/>
            <person name="Papp T."/>
            <person name="Martin F.M."/>
            <person name="Miettinen O."/>
            <person name="Hibbett D.S."/>
            <person name="Nagy L.G."/>
        </authorList>
    </citation>
    <scope>NUCLEOTIDE SEQUENCE [LARGE SCALE GENOMIC DNA]</scope>
    <source>
        <strain evidence="1 2">FP101781</strain>
    </source>
</reference>
<evidence type="ECO:0000313" key="2">
    <source>
        <dbReference type="Proteomes" id="UP000298030"/>
    </source>
</evidence>
<keyword evidence="2" id="KW-1185">Reference proteome</keyword>
<sequence length="141" mass="15337">MIVPHDTIRGFRGTISSPTKCLLLGLTTQFNGYQKLGGLWYALTSSSISSSNHPTFDALGAWTPLALRCYSIPMLPTERCIRRCGALAADDFPPPTSTAPARNTITGIKSKITLARVLPCRILLREDSRGVSLYRPDGQSV</sequence>
<organism evidence="1 2">
    <name type="scientific">Coprinellus micaceus</name>
    <name type="common">Glistening ink-cap mushroom</name>
    <name type="synonym">Coprinus micaceus</name>
    <dbReference type="NCBI Taxonomy" id="71717"/>
    <lineage>
        <taxon>Eukaryota</taxon>
        <taxon>Fungi</taxon>
        <taxon>Dikarya</taxon>
        <taxon>Basidiomycota</taxon>
        <taxon>Agaricomycotina</taxon>
        <taxon>Agaricomycetes</taxon>
        <taxon>Agaricomycetidae</taxon>
        <taxon>Agaricales</taxon>
        <taxon>Agaricineae</taxon>
        <taxon>Psathyrellaceae</taxon>
        <taxon>Coprinellus</taxon>
    </lineage>
</organism>
<dbReference type="AlphaFoldDB" id="A0A4Y7RC28"/>
<evidence type="ECO:0000313" key="1">
    <source>
        <dbReference type="EMBL" id="TEB06392.1"/>
    </source>
</evidence>
<protein>
    <submittedName>
        <fullName evidence="1">Uncharacterized protein</fullName>
    </submittedName>
</protein>